<organism evidence="2 3">
    <name type="scientific">Glossina brevipalpis</name>
    <dbReference type="NCBI Taxonomy" id="37001"/>
    <lineage>
        <taxon>Eukaryota</taxon>
        <taxon>Metazoa</taxon>
        <taxon>Ecdysozoa</taxon>
        <taxon>Arthropoda</taxon>
        <taxon>Hexapoda</taxon>
        <taxon>Insecta</taxon>
        <taxon>Pterygota</taxon>
        <taxon>Neoptera</taxon>
        <taxon>Endopterygota</taxon>
        <taxon>Diptera</taxon>
        <taxon>Brachycera</taxon>
        <taxon>Muscomorpha</taxon>
        <taxon>Hippoboscoidea</taxon>
        <taxon>Glossinidae</taxon>
        <taxon>Glossina</taxon>
    </lineage>
</organism>
<keyword evidence="3" id="KW-1185">Reference proteome</keyword>
<proteinExistence type="predicted"/>
<dbReference type="EnsemblMetazoa" id="GBRI024654-RA">
    <property type="protein sequence ID" value="GBRI024654-PA"/>
    <property type="gene ID" value="GBRI024654"/>
</dbReference>
<name>A0A1A9WM58_9MUSC</name>
<keyword evidence="1" id="KW-0812">Transmembrane</keyword>
<sequence length="109" mass="12959">MHKLACRDIKQYVPRWLVGWLAGWLVGIVTEMFIYLHKCLTRFCQCQMKAEKAIKNAYLPHKHNLKHCNQRYITNTTIITDLTPFNYFNICQVFESDTNFCTLQKELLT</sequence>
<reference evidence="3" key="1">
    <citation type="submission" date="2014-03" db="EMBL/GenBank/DDBJ databases">
        <authorList>
            <person name="Aksoy S."/>
            <person name="Warren W."/>
            <person name="Wilson R.K."/>
        </authorList>
    </citation>
    <scope>NUCLEOTIDE SEQUENCE [LARGE SCALE GENOMIC DNA]</scope>
    <source>
        <strain evidence="3">IAEA</strain>
    </source>
</reference>
<evidence type="ECO:0000313" key="3">
    <source>
        <dbReference type="Proteomes" id="UP000091820"/>
    </source>
</evidence>
<protein>
    <submittedName>
        <fullName evidence="2">Uncharacterized protein</fullName>
    </submittedName>
</protein>
<accession>A0A1A9WM58</accession>
<evidence type="ECO:0000313" key="2">
    <source>
        <dbReference type="EnsemblMetazoa" id="GBRI024654-PA"/>
    </source>
</evidence>
<keyword evidence="1" id="KW-1133">Transmembrane helix</keyword>
<feature type="transmembrane region" description="Helical" evidence="1">
    <location>
        <begin position="12"/>
        <end position="36"/>
    </location>
</feature>
<dbReference type="VEuPathDB" id="VectorBase:GBRI024654"/>
<evidence type="ECO:0000256" key="1">
    <source>
        <dbReference type="SAM" id="Phobius"/>
    </source>
</evidence>
<dbReference type="Proteomes" id="UP000091820">
    <property type="component" value="Unassembled WGS sequence"/>
</dbReference>
<keyword evidence="1" id="KW-0472">Membrane</keyword>
<dbReference type="AlphaFoldDB" id="A0A1A9WM58"/>
<reference evidence="2" key="2">
    <citation type="submission" date="2020-05" db="UniProtKB">
        <authorList>
            <consortium name="EnsemblMetazoa"/>
        </authorList>
    </citation>
    <scope>IDENTIFICATION</scope>
    <source>
        <strain evidence="2">IAEA</strain>
    </source>
</reference>